<reference evidence="14" key="1">
    <citation type="submission" date="2023-08" db="EMBL/GenBank/DDBJ databases">
        <authorList>
            <person name="Alioto T."/>
            <person name="Alioto T."/>
            <person name="Gomez Garrido J."/>
        </authorList>
    </citation>
    <scope>NUCLEOTIDE SEQUENCE</scope>
</reference>
<dbReference type="GO" id="GO:0000139">
    <property type="term" value="C:Golgi membrane"/>
    <property type="evidence" value="ECO:0007669"/>
    <property type="project" value="UniProtKB-SubCell"/>
</dbReference>
<evidence type="ECO:0000313" key="14">
    <source>
        <dbReference type="EMBL" id="CAJ1053864.1"/>
    </source>
</evidence>
<sequence length="390" mass="44337">MGDSWTDSAEKGLKRYVNGSPFRKKTPSLRSRFKFLLLFCFLLFIVSVTLSNTCLSLSDSCPLNLKKLLNQTSQFYPPTPSLGVGPRLILETTTASTTALPTDAPTTTAPPGIQYHLAYPRNYHFIMDNPEVCKNQTPFLVLMVPVEPYNIAARDAIRQTWGKEKQVQGQVVLTLFMLGSSGGANVEQQEELKRENEKHHDLIQSNFRDTYGNLTIKTMVIMDWLASRCPTAAFGMKIDSDMFLNIDNLIIMLLEPSIPKLNYLTGKLMRNRPVVRSKNSKWYVPIELYPESVYPTYVLGMGYIFSNDLPEKFVEASKSIKPFKIEDAYIGMCLKKLGLEPTSPPNPSQFMSYNYIFNRCAFSKVITYILESPQQLINFWTDLKRPEPPC</sequence>
<keyword evidence="12" id="KW-0325">Glycoprotein</keyword>
<keyword evidence="11" id="KW-0472">Membrane</keyword>
<dbReference type="InterPro" id="IPR002659">
    <property type="entry name" value="Glyco_trans_31"/>
</dbReference>
<evidence type="ECO:0000256" key="2">
    <source>
        <dbReference type="ARBA" id="ARBA00004922"/>
    </source>
</evidence>
<name>A0AAV1EZ16_XYRNO</name>
<dbReference type="GO" id="GO:0006493">
    <property type="term" value="P:protein O-linked glycosylation"/>
    <property type="evidence" value="ECO:0007669"/>
    <property type="project" value="TreeGrafter"/>
</dbReference>
<dbReference type="EMBL" id="OY660866">
    <property type="protein sequence ID" value="CAJ1053864.1"/>
    <property type="molecule type" value="Genomic_DNA"/>
</dbReference>
<dbReference type="PANTHER" id="PTHR11214:SF115">
    <property type="entry name" value="HEXOSYLTRANSFERASE"/>
    <property type="match status" value="1"/>
</dbReference>
<dbReference type="Pfam" id="PF01762">
    <property type="entry name" value="Galactosyl_T"/>
    <property type="match status" value="1"/>
</dbReference>
<evidence type="ECO:0000256" key="3">
    <source>
        <dbReference type="ARBA" id="ARBA00008661"/>
    </source>
</evidence>
<gene>
    <name evidence="14" type="ORF">XNOV1_A012172</name>
</gene>
<dbReference type="GO" id="GO:0006629">
    <property type="term" value="P:lipid metabolic process"/>
    <property type="evidence" value="ECO:0007669"/>
    <property type="project" value="UniProtKB-KW"/>
</dbReference>
<keyword evidence="15" id="KW-1185">Reference proteome</keyword>
<comment type="pathway">
    <text evidence="2">Protein modification; protein glycosylation.</text>
</comment>
<evidence type="ECO:0000256" key="6">
    <source>
        <dbReference type="ARBA" id="ARBA00022692"/>
    </source>
</evidence>
<evidence type="ECO:0000256" key="11">
    <source>
        <dbReference type="ARBA" id="ARBA00023136"/>
    </source>
</evidence>
<evidence type="ECO:0000256" key="5">
    <source>
        <dbReference type="ARBA" id="ARBA00022679"/>
    </source>
</evidence>
<keyword evidence="9 13" id="KW-0333">Golgi apparatus</keyword>
<dbReference type="PANTHER" id="PTHR11214">
    <property type="entry name" value="BETA-1,3-N-ACETYLGLUCOSAMINYLTRANSFERASE"/>
    <property type="match status" value="1"/>
</dbReference>
<dbReference type="EC" id="2.4.1.-" evidence="13"/>
<dbReference type="Proteomes" id="UP001178508">
    <property type="component" value="Chromosome 3"/>
</dbReference>
<organism evidence="14 15">
    <name type="scientific">Xyrichtys novacula</name>
    <name type="common">Pearly razorfish</name>
    <name type="synonym">Hemipteronotus novacula</name>
    <dbReference type="NCBI Taxonomy" id="13765"/>
    <lineage>
        <taxon>Eukaryota</taxon>
        <taxon>Metazoa</taxon>
        <taxon>Chordata</taxon>
        <taxon>Craniata</taxon>
        <taxon>Vertebrata</taxon>
        <taxon>Euteleostomi</taxon>
        <taxon>Actinopterygii</taxon>
        <taxon>Neopterygii</taxon>
        <taxon>Teleostei</taxon>
        <taxon>Neoteleostei</taxon>
        <taxon>Acanthomorphata</taxon>
        <taxon>Eupercaria</taxon>
        <taxon>Labriformes</taxon>
        <taxon>Labridae</taxon>
        <taxon>Xyrichtys</taxon>
    </lineage>
</organism>
<evidence type="ECO:0000256" key="8">
    <source>
        <dbReference type="ARBA" id="ARBA00022989"/>
    </source>
</evidence>
<keyword evidence="6" id="KW-0812">Transmembrane</keyword>
<evidence type="ECO:0000313" key="15">
    <source>
        <dbReference type="Proteomes" id="UP001178508"/>
    </source>
</evidence>
<evidence type="ECO:0000256" key="12">
    <source>
        <dbReference type="ARBA" id="ARBA00023180"/>
    </source>
</evidence>
<keyword evidence="10" id="KW-0443">Lipid metabolism</keyword>
<proteinExistence type="inferred from homology"/>
<evidence type="ECO:0000256" key="4">
    <source>
        <dbReference type="ARBA" id="ARBA00022676"/>
    </source>
</evidence>
<dbReference type="GO" id="GO:0008499">
    <property type="term" value="F:N-acetyl-beta-D-glucosaminide beta-(1,3)-galactosyltransferase activity"/>
    <property type="evidence" value="ECO:0007669"/>
    <property type="project" value="TreeGrafter"/>
</dbReference>
<dbReference type="FunFam" id="3.90.550.50:FF:000001">
    <property type="entry name" value="Hexosyltransferase"/>
    <property type="match status" value="1"/>
</dbReference>
<dbReference type="AlphaFoldDB" id="A0AAV1EZ16"/>
<evidence type="ECO:0000256" key="13">
    <source>
        <dbReference type="RuleBase" id="RU363063"/>
    </source>
</evidence>
<evidence type="ECO:0000256" key="10">
    <source>
        <dbReference type="ARBA" id="ARBA00023098"/>
    </source>
</evidence>
<dbReference type="Gene3D" id="3.90.550.50">
    <property type="match status" value="1"/>
</dbReference>
<keyword evidence="7" id="KW-0735">Signal-anchor</keyword>
<comment type="subcellular location">
    <subcellularLocation>
        <location evidence="1 13">Golgi apparatus membrane</location>
        <topology evidence="1 13">Single-pass type II membrane protein</topology>
    </subcellularLocation>
</comment>
<accession>A0AAV1EZ16</accession>
<evidence type="ECO:0000256" key="1">
    <source>
        <dbReference type="ARBA" id="ARBA00004323"/>
    </source>
</evidence>
<evidence type="ECO:0000256" key="9">
    <source>
        <dbReference type="ARBA" id="ARBA00023034"/>
    </source>
</evidence>
<keyword evidence="4 13" id="KW-0328">Glycosyltransferase</keyword>
<keyword evidence="5" id="KW-0808">Transferase</keyword>
<keyword evidence="8" id="KW-1133">Transmembrane helix</keyword>
<protein>
    <recommendedName>
        <fullName evidence="13">Hexosyltransferase</fullName>
        <ecNumber evidence="13">2.4.1.-</ecNumber>
    </recommendedName>
</protein>
<comment type="similarity">
    <text evidence="3 13">Belongs to the glycosyltransferase 31 family.</text>
</comment>
<evidence type="ECO:0000256" key="7">
    <source>
        <dbReference type="ARBA" id="ARBA00022968"/>
    </source>
</evidence>